<keyword evidence="1" id="KW-0539">Nucleus</keyword>
<dbReference type="CDD" id="cd00067">
    <property type="entry name" value="GAL4"/>
    <property type="match status" value="1"/>
</dbReference>
<dbReference type="GO" id="GO:0001228">
    <property type="term" value="F:DNA-binding transcription activator activity, RNA polymerase II-specific"/>
    <property type="evidence" value="ECO:0007669"/>
    <property type="project" value="TreeGrafter"/>
</dbReference>
<name>A0A8H6KRD6_9PEZI</name>
<reference evidence="4" key="1">
    <citation type="journal article" date="2020" name="Phytopathology">
        <title>Genome Sequence Resources of Colletotrichum truncatum, C. plurivorum, C. musicola, and C. sojae: Four Species Pathogenic to Soybean (Glycine max).</title>
        <authorList>
            <person name="Rogerio F."/>
            <person name="Boufleur T.R."/>
            <person name="Ciampi-Guillardi M."/>
            <person name="Sukno S.A."/>
            <person name="Thon M.R."/>
            <person name="Massola Junior N.S."/>
            <person name="Baroncelli R."/>
        </authorList>
    </citation>
    <scope>NUCLEOTIDE SEQUENCE</scope>
    <source>
        <strain evidence="4">LFN0074</strain>
    </source>
</reference>
<feature type="region of interest" description="Disordered" evidence="2">
    <location>
        <begin position="25"/>
        <end position="62"/>
    </location>
</feature>
<dbReference type="GO" id="GO:0008270">
    <property type="term" value="F:zinc ion binding"/>
    <property type="evidence" value="ECO:0007669"/>
    <property type="project" value="InterPro"/>
</dbReference>
<dbReference type="PANTHER" id="PTHR47784">
    <property type="entry name" value="STEROL UPTAKE CONTROL PROTEIN 2"/>
    <property type="match status" value="1"/>
</dbReference>
<evidence type="ECO:0000313" key="5">
    <source>
        <dbReference type="Proteomes" id="UP000639643"/>
    </source>
</evidence>
<feature type="domain" description="Zn(2)-C6 fungal-type" evidence="3">
    <location>
        <begin position="38"/>
        <end position="86"/>
    </location>
</feature>
<feature type="compositionally biased region" description="Basic residues" evidence="2">
    <location>
        <begin position="33"/>
        <end position="53"/>
    </location>
</feature>
<gene>
    <name evidence="4" type="ORF">CMUS01_05632</name>
</gene>
<proteinExistence type="predicted"/>
<dbReference type="Proteomes" id="UP000639643">
    <property type="component" value="Unassembled WGS sequence"/>
</dbReference>
<dbReference type="InterPro" id="IPR036864">
    <property type="entry name" value="Zn2-C6_fun-type_DNA-bd_sf"/>
</dbReference>
<comment type="caution">
    <text evidence="4">The sequence shown here is derived from an EMBL/GenBank/DDBJ whole genome shotgun (WGS) entry which is preliminary data.</text>
</comment>
<dbReference type="OrthoDB" id="416217at2759"/>
<dbReference type="SMART" id="SM00066">
    <property type="entry name" value="GAL4"/>
    <property type="match status" value="1"/>
</dbReference>
<evidence type="ECO:0000259" key="3">
    <source>
        <dbReference type="SMART" id="SM00066"/>
    </source>
</evidence>
<sequence length="420" mass="46749">MSDGLHLSPQACSLDEAALPLRFVSPAREEPKKKKAHRKSRGGCRACKKRRVKPPGSKCDEKHPCGNCLRRNEACQPSQQSTSPEMEASTPPAPLHRPPLDPCGPVNLLHMELFHHFQHVTAPTLCFAEAWASAVPLAFKEEYLVTAMLAVSARHISVLRPQEHVYARAAMDLLSRSCAAFIEVLKKPEDSGDKCDPLFFTAMLIHHLTWCNLTLLEDQAAPGATGKPLDLTGDQLFLLSSGPRTFLSSTRARGSESVFADLSSTSQCGALEAIVEAQGWDCNAIVDCFMDRYDEITAKEEKNHPSDDGRRSSYQAIVSRLSVPIALLQHKLSNPTPPRAADIERFIFSFPLFFFGPILDMTASGDSRALLVLYHFYRTSRLLLGHRLWWASERLETLEALIKRELERRDVAISVKVVEP</sequence>
<dbReference type="InterPro" id="IPR001138">
    <property type="entry name" value="Zn2Cys6_DnaBD"/>
</dbReference>
<dbReference type="EMBL" id="WIGM01000170">
    <property type="protein sequence ID" value="KAF6835851.1"/>
    <property type="molecule type" value="Genomic_DNA"/>
</dbReference>
<organism evidence="4 5">
    <name type="scientific">Colletotrichum musicola</name>
    <dbReference type="NCBI Taxonomy" id="2175873"/>
    <lineage>
        <taxon>Eukaryota</taxon>
        <taxon>Fungi</taxon>
        <taxon>Dikarya</taxon>
        <taxon>Ascomycota</taxon>
        <taxon>Pezizomycotina</taxon>
        <taxon>Sordariomycetes</taxon>
        <taxon>Hypocreomycetidae</taxon>
        <taxon>Glomerellales</taxon>
        <taxon>Glomerellaceae</taxon>
        <taxon>Colletotrichum</taxon>
        <taxon>Colletotrichum orchidearum species complex</taxon>
    </lineage>
</organism>
<evidence type="ECO:0000256" key="1">
    <source>
        <dbReference type="ARBA" id="ARBA00023242"/>
    </source>
</evidence>
<evidence type="ECO:0000256" key="2">
    <source>
        <dbReference type="SAM" id="MobiDB-lite"/>
    </source>
</evidence>
<feature type="region of interest" description="Disordered" evidence="2">
    <location>
        <begin position="76"/>
        <end position="99"/>
    </location>
</feature>
<accession>A0A8H6KRD6</accession>
<dbReference type="AlphaFoldDB" id="A0A8H6KRD6"/>
<dbReference type="SUPFAM" id="SSF57701">
    <property type="entry name" value="Zn2/Cys6 DNA-binding domain"/>
    <property type="match status" value="1"/>
</dbReference>
<keyword evidence="5" id="KW-1185">Reference proteome</keyword>
<dbReference type="InterPro" id="IPR053157">
    <property type="entry name" value="Sterol_Uptake_Regulator"/>
</dbReference>
<evidence type="ECO:0000313" key="4">
    <source>
        <dbReference type="EMBL" id="KAF6835851.1"/>
    </source>
</evidence>
<protein>
    <submittedName>
        <fullName evidence="4">C6 transcription factor</fullName>
    </submittedName>
</protein>
<dbReference type="PANTHER" id="PTHR47784:SF5">
    <property type="entry name" value="STEROL UPTAKE CONTROL PROTEIN 2"/>
    <property type="match status" value="1"/>
</dbReference>